<dbReference type="EMBL" id="DSQF01000002">
    <property type="protein sequence ID" value="HGZ41863.1"/>
    <property type="molecule type" value="Genomic_DNA"/>
</dbReference>
<reference evidence="1" key="1">
    <citation type="journal article" date="2020" name="mSystems">
        <title>Genome- and Community-Level Interaction Insights into Carbon Utilization and Element Cycling Functions of Hydrothermarchaeota in Hydrothermal Sediment.</title>
        <authorList>
            <person name="Zhou Z."/>
            <person name="Liu Y."/>
            <person name="Xu W."/>
            <person name="Pan J."/>
            <person name="Luo Z.H."/>
            <person name="Li M."/>
        </authorList>
    </citation>
    <scope>NUCLEOTIDE SEQUENCE [LARGE SCALE GENOMIC DNA]</scope>
    <source>
        <strain evidence="1">SpSt-381</strain>
    </source>
</reference>
<sequence>MSGPGTALPPHVAAGPPWEAPFEALPPGMRARAFGVDYAHVRPAEGGDLYLTPFGWPLARHLLPGRWYADRWYATAGEALPGASGHVYHVRTRPLGGRAVDLVVKFSRMAQEVSVVIDASLPEDVPHEVLAEARYNSPMEEFGLVMELRRAGAAPGAPRVRTQRPLAIYAPPESFDLWELGRSACRFLPHHHQLAEDQGRAMRAIELDIKRIYVLLYGWIAGADAEDCHAAGLLPADDFRALMPRVTAELERLGYRVLDNKPRHYILRARPAGGVLRDRAGRPVYGLVDFEFLQRTREHQRRFEAAQRERYWRLHAAPPAPASAARPAGPPTVRVLGETYLFTTTPDGGQLFVHGRDPALADYFLPDRWRRTPRTRLSEASQVYRTRTRDHIHVVYRLSRVGVRPLVDPLSSRAARIREHGYNSPFEEVAIAERLREMGIGTTVPRAIYRTGHETVHAPHLRDPRRFEDHAALVTPEDPPGPVLSPRHDYYTIWDAYRGGTPWREPGREGMPGTMDLARAVDDALIAADEAEACLVQTRARLERRGLPSEGLDREDLLVELEPGGAVRRTAEGVAVILGLDALTAYEYGLLDDEDYRAVVRRMDERLRAADFEKLDPNGRHLLLTMDPDGRIVRTDSGEVLTVLCNFALVRSLYRPLR</sequence>
<evidence type="ECO:0000313" key="1">
    <source>
        <dbReference type="EMBL" id="HGZ41863.1"/>
    </source>
</evidence>
<comment type="caution">
    <text evidence="1">The sequence shown here is derived from an EMBL/GenBank/DDBJ whole genome shotgun (WGS) entry which is preliminary data.</text>
</comment>
<dbReference type="AlphaFoldDB" id="A0A832HZS4"/>
<gene>
    <name evidence="1" type="ORF">ENR23_00270</name>
</gene>
<name>A0A832HZS4_UNCEI</name>
<proteinExistence type="predicted"/>
<organism evidence="1">
    <name type="scientific">Eiseniibacteriota bacterium</name>
    <dbReference type="NCBI Taxonomy" id="2212470"/>
    <lineage>
        <taxon>Bacteria</taxon>
        <taxon>Candidatus Eiseniibacteriota</taxon>
    </lineage>
</organism>
<protein>
    <submittedName>
        <fullName evidence="1">Uncharacterized protein</fullName>
    </submittedName>
</protein>
<accession>A0A832HZS4</accession>